<gene>
    <name evidence="2" type="ORF">RRF57_012154</name>
</gene>
<protein>
    <submittedName>
        <fullName evidence="2">Uncharacterized protein</fullName>
    </submittedName>
</protein>
<evidence type="ECO:0000256" key="1">
    <source>
        <dbReference type="SAM" id="MobiDB-lite"/>
    </source>
</evidence>
<name>A0AAN7ZAG6_9PEZI</name>
<feature type="compositionally biased region" description="Low complexity" evidence="1">
    <location>
        <begin position="122"/>
        <end position="133"/>
    </location>
</feature>
<organism evidence="2 3">
    <name type="scientific">Xylaria bambusicola</name>
    <dbReference type="NCBI Taxonomy" id="326684"/>
    <lineage>
        <taxon>Eukaryota</taxon>
        <taxon>Fungi</taxon>
        <taxon>Dikarya</taxon>
        <taxon>Ascomycota</taxon>
        <taxon>Pezizomycotina</taxon>
        <taxon>Sordariomycetes</taxon>
        <taxon>Xylariomycetidae</taxon>
        <taxon>Xylariales</taxon>
        <taxon>Xylariaceae</taxon>
        <taxon>Xylaria</taxon>
    </lineage>
</organism>
<feature type="region of interest" description="Disordered" evidence="1">
    <location>
        <begin position="1"/>
        <end position="136"/>
    </location>
</feature>
<keyword evidence="3" id="KW-1185">Reference proteome</keyword>
<dbReference type="AlphaFoldDB" id="A0AAN7ZAG6"/>
<proteinExistence type="predicted"/>
<feature type="compositionally biased region" description="Polar residues" evidence="1">
    <location>
        <begin position="45"/>
        <end position="61"/>
    </location>
</feature>
<feature type="compositionally biased region" description="Low complexity" evidence="1">
    <location>
        <begin position="74"/>
        <end position="94"/>
    </location>
</feature>
<feature type="compositionally biased region" description="Basic and acidic residues" evidence="1">
    <location>
        <begin position="95"/>
        <end position="121"/>
    </location>
</feature>
<evidence type="ECO:0000313" key="3">
    <source>
        <dbReference type="Proteomes" id="UP001305414"/>
    </source>
</evidence>
<dbReference type="EMBL" id="JAWHQM010000070">
    <property type="protein sequence ID" value="KAK5636442.1"/>
    <property type="molecule type" value="Genomic_DNA"/>
</dbReference>
<reference evidence="2 3" key="1">
    <citation type="submission" date="2023-10" db="EMBL/GenBank/DDBJ databases">
        <title>Draft genome sequence of Xylaria bambusicola isolate GMP-LS, the root and basal stem rot pathogen of sugarcane in Indonesia.</title>
        <authorList>
            <person name="Selvaraj P."/>
            <person name="Muralishankar V."/>
            <person name="Muruganantham S."/>
            <person name="Sp S."/>
            <person name="Haryani S."/>
            <person name="Lau K.J.X."/>
            <person name="Naqvi N.I."/>
        </authorList>
    </citation>
    <scope>NUCLEOTIDE SEQUENCE [LARGE SCALE GENOMIC DNA]</scope>
    <source>
        <strain evidence="2">GMP-LS</strain>
    </source>
</reference>
<accession>A0AAN7ZAG6</accession>
<dbReference type="Proteomes" id="UP001305414">
    <property type="component" value="Unassembled WGS sequence"/>
</dbReference>
<sequence>MDPNRYPISIRGGVAAPANPPQRDQTSNIPRPVKIDDDDHDTDIGQPSSFGGGNQASTGQGWDSRPGSFKNGSQQGPHQPNPHQQIPHQQNPHQQDPHQQDPHQQDPHQQDPHQQDPHQQDPHQQNPHQQSPHQHLEDQYRSILRLCQTAKTTVEARYRQSQAHIQSLNQDLLMETLNFHNMEEEANHWKQKYIEKEKEADHWKQRHHETAVFAQTLTTWTPIRHHALEKIMTEFNATFHCLQSSIDNVMRRFEINILDNDIRGEKSGIVTEELQHLYELLDKMMTEAGHYRALQKWLRELAMPPWLRQEL</sequence>
<evidence type="ECO:0000313" key="2">
    <source>
        <dbReference type="EMBL" id="KAK5636442.1"/>
    </source>
</evidence>
<comment type="caution">
    <text evidence="2">The sequence shown here is derived from an EMBL/GenBank/DDBJ whole genome shotgun (WGS) entry which is preliminary data.</text>
</comment>